<dbReference type="PRINTS" id="PR00039">
    <property type="entry name" value="HTHLYSR"/>
</dbReference>
<evidence type="ECO:0000256" key="2">
    <source>
        <dbReference type="ARBA" id="ARBA00023015"/>
    </source>
</evidence>
<evidence type="ECO:0000313" key="10">
    <source>
        <dbReference type="Proteomes" id="UP000471753"/>
    </source>
</evidence>
<organism evidence="9 10">
    <name type="scientific">Rhizobium phaseoli</name>
    <dbReference type="NCBI Taxonomy" id="396"/>
    <lineage>
        <taxon>Bacteria</taxon>
        <taxon>Pseudomonadati</taxon>
        <taxon>Pseudomonadota</taxon>
        <taxon>Alphaproteobacteria</taxon>
        <taxon>Hyphomicrobiales</taxon>
        <taxon>Rhizobiaceae</taxon>
        <taxon>Rhizobium/Agrobacterium group</taxon>
        <taxon>Rhizobium</taxon>
    </lineage>
</organism>
<proteinExistence type="inferred from homology"/>
<dbReference type="EMBL" id="WUFT01000028">
    <property type="protein sequence ID" value="NEJ74494.1"/>
    <property type="molecule type" value="Genomic_DNA"/>
</dbReference>
<dbReference type="GO" id="GO:0003700">
    <property type="term" value="F:DNA-binding transcription factor activity"/>
    <property type="evidence" value="ECO:0007669"/>
    <property type="project" value="InterPro"/>
</dbReference>
<evidence type="ECO:0000256" key="4">
    <source>
        <dbReference type="ARBA" id="ARBA00023163"/>
    </source>
</evidence>
<evidence type="ECO:0000313" key="9">
    <source>
        <dbReference type="EMBL" id="NEJ74494.1"/>
    </source>
</evidence>
<dbReference type="Gene3D" id="3.40.190.290">
    <property type="match status" value="1"/>
</dbReference>
<dbReference type="RefSeq" id="WP_164015888.1">
    <property type="nucleotide sequence ID" value="NZ_WUFT01000028.1"/>
</dbReference>
<comment type="similarity">
    <text evidence="1">Belongs to the LysR transcriptional regulatory family.</text>
</comment>
<dbReference type="PANTHER" id="PTHR30537:SF5">
    <property type="entry name" value="HTH-TYPE TRANSCRIPTIONAL ACTIVATOR TTDR-RELATED"/>
    <property type="match status" value="1"/>
</dbReference>
<evidence type="ECO:0000256" key="3">
    <source>
        <dbReference type="ARBA" id="ARBA00023125"/>
    </source>
</evidence>
<reference evidence="9 10" key="1">
    <citation type="submission" date="2019-12" db="EMBL/GenBank/DDBJ databases">
        <title>Rhizobium genotypes associated with high levels of biological nitrogen fixation by grain legumes in a temperate-maritime cropping system.</title>
        <authorList>
            <person name="Maluk M."/>
            <person name="Francesc Ferrando Molina F."/>
            <person name="Lopez Del Egido L."/>
            <person name="Lafos M."/>
            <person name="Langarica-Fuentes A."/>
            <person name="Gebre Yohannes G."/>
            <person name="Young M.W."/>
            <person name="Martin P."/>
            <person name="Gantlett R."/>
            <person name="Kenicer G."/>
            <person name="Hawes C."/>
            <person name="Begg G.S."/>
            <person name="Quilliam R.S."/>
            <person name="Squire G.R."/>
            <person name="Poole P.S."/>
            <person name="Young P.W."/>
            <person name="Iannetta P.M."/>
            <person name="James E.K."/>
        </authorList>
    </citation>
    <scope>NUCLEOTIDE SEQUENCE [LARGE SCALE GENOMIC DNA]</scope>
    <source>
        <strain evidence="9 10">JHI366</strain>
    </source>
</reference>
<evidence type="ECO:0000256" key="6">
    <source>
        <dbReference type="ARBA" id="ARBA00067332"/>
    </source>
</evidence>
<evidence type="ECO:0000256" key="5">
    <source>
        <dbReference type="ARBA" id="ARBA00054626"/>
    </source>
</evidence>
<gene>
    <name evidence="9" type="ORF">GR197_28865</name>
</gene>
<dbReference type="GO" id="GO:0003677">
    <property type="term" value="F:DNA binding"/>
    <property type="evidence" value="ECO:0007669"/>
    <property type="project" value="UniProtKB-KW"/>
</dbReference>
<keyword evidence="2" id="KW-0805">Transcription regulation</keyword>
<dbReference type="PANTHER" id="PTHR30537">
    <property type="entry name" value="HTH-TYPE TRANSCRIPTIONAL REGULATOR"/>
    <property type="match status" value="1"/>
</dbReference>
<name>A0A7K3UMJ3_9HYPH</name>
<dbReference type="AlphaFoldDB" id="A0A7K3UMJ3"/>
<comment type="function">
    <text evidence="5">Transcriptional regulator of the ttuABCDE tartrate utilization operon.</text>
</comment>
<evidence type="ECO:0000259" key="8">
    <source>
        <dbReference type="PROSITE" id="PS50931"/>
    </source>
</evidence>
<comment type="caution">
    <text evidence="9">The sequence shown here is derived from an EMBL/GenBank/DDBJ whole genome shotgun (WGS) entry which is preliminary data.</text>
</comment>
<accession>A0A7K3UMJ3</accession>
<feature type="domain" description="HTH lysR-type" evidence="8">
    <location>
        <begin position="8"/>
        <end position="65"/>
    </location>
</feature>
<evidence type="ECO:0000256" key="7">
    <source>
        <dbReference type="ARBA" id="ARBA00083243"/>
    </source>
</evidence>
<dbReference type="InterPro" id="IPR036390">
    <property type="entry name" value="WH_DNA-bd_sf"/>
</dbReference>
<dbReference type="Proteomes" id="UP000471753">
    <property type="component" value="Unassembled WGS sequence"/>
</dbReference>
<dbReference type="Pfam" id="PF03466">
    <property type="entry name" value="LysR_substrate"/>
    <property type="match status" value="1"/>
</dbReference>
<evidence type="ECO:0000256" key="1">
    <source>
        <dbReference type="ARBA" id="ARBA00009437"/>
    </source>
</evidence>
<dbReference type="SUPFAM" id="SSF46785">
    <property type="entry name" value="Winged helix' DNA-binding domain"/>
    <property type="match status" value="1"/>
</dbReference>
<dbReference type="SUPFAM" id="SSF53850">
    <property type="entry name" value="Periplasmic binding protein-like II"/>
    <property type="match status" value="1"/>
</dbReference>
<sequence>MAEQIGIDRLTGIIAFARAASLGSYTAAARSLSSSPSAISKSVQRLEERLGVRLFSRTTRSLTLTSEGLALHERALRLLQQAEEIEQAAAATRAEPAGLMKITAPLPVGVHLISPHLPAFREHYPKVSIDLRLGDTFTDLVEEGIDVAIRVGQPVDSRLIARILAPNRVCAFASPAYLERRGIPTRPEDLDGHDCVNFRYQSSGQSMRWPFRTGERIQEILPNANIVVDNSDAVVAILVNGGGIGISATYIAGPYVARGELVPVLKTYWMDRHHITALWPESRRGNPNVKAFVAFLVELFPDPTPWDTAFALA</sequence>
<dbReference type="PROSITE" id="PS50931">
    <property type="entry name" value="HTH_LYSR"/>
    <property type="match status" value="1"/>
</dbReference>
<dbReference type="Pfam" id="PF00126">
    <property type="entry name" value="HTH_1"/>
    <property type="match status" value="1"/>
</dbReference>
<dbReference type="InterPro" id="IPR036388">
    <property type="entry name" value="WH-like_DNA-bd_sf"/>
</dbReference>
<keyword evidence="3" id="KW-0238">DNA-binding</keyword>
<dbReference type="InterPro" id="IPR005119">
    <property type="entry name" value="LysR_subst-bd"/>
</dbReference>
<keyword evidence="4" id="KW-0804">Transcription</keyword>
<protein>
    <recommendedName>
        <fullName evidence="6">HTH-type transcriptional regulator TtuA</fullName>
    </recommendedName>
    <alternativeName>
        <fullName evidence="7">Tartrate utilization transcriptional regulator</fullName>
    </alternativeName>
</protein>
<dbReference type="Gene3D" id="1.10.10.10">
    <property type="entry name" value="Winged helix-like DNA-binding domain superfamily/Winged helix DNA-binding domain"/>
    <property type="match status" value="1"/>
</dbReference>
<dbReference type="InterPro" id="IPR000847">
    <property type="entry name" value="LysR_HTH_N"/>
</dbReference>
<dbReference type="FunFam" id="1.10.10.10:FF:000001">
    <property type="entry name" value="LysR family transcriptional regulator"/>
    <property type="match status" value="1"/>
</dbReference>
<dbReference type="CDD" id="cd08422">
    <property type="entry name" value="PBP2_CrgA_like"/>
    <property type="match status" value="1"/>
</dbReference>
<dbReference type="InterPro" id="IPR058163">
    <property type="entry name" value="LysR-type_TF_proteobact-type"/>
</dbReference>